<evidence type="ECO:0000313" key="2">
    <source>
        <dbReference type="EMBL" id="NMG75473.1"/>
    </source>
</evidence>
<evidence type="ECO:0000313" key="3">
    <source>
        <dbReference type="Proteomes" id="UP000648984"/>
    </source>
</evidence>
<dbReference type="InterPro" id="IPR052018">
    <property type="entry name" value="PHP_domain"/>
</dbReference>
<dbReference type="PANTHER" id="PTHR42924:SF3">
    <property type="entry name" value="POLYMERASE_HISTIDINOL PHOSPHATASE N-TERMINAL DOMAIN-CONTAINING PROTEIN"/>
    <property type="match status" value="1"/>
</dbReference>
<dbReference type="SUPFAM" id="SSF89550">
    <property type="entry name" value="PHP domain-like"/>
    <property type="match status" value="1"/>
</dbReference>
<dbReference type="Pfam" id="PF02811">
    <property type="entry name" value="PHP"/>
    <property type="match status" value="1"/>
</dbReference>
<proteinExistence type="predicted"/>
<dbReference type="PANTHER" id="PTHR42924">
    <property type="entry name" value="EXONUCLEASE"/>
    <property type="match status" value="1"/>
</dbReference>
<comment type="caution">
    <text evidence="2">The sequence shown here is derived from an EMBL/GenBank/DDBJ whole genome shotgun (WGS) entry which is preliminary data.</text>
</comment>
<gene>
    <name evidence="2" type="ORF">GPA25_11960</name>
</gene>
<feature type="domain" description="Polymerase/histidinol phosphatase N-terminal" evidence="1">
    <location>
        <begin position="3"/>
        <end position="69"/>
    </location>
</feature>
<reference evidence="2 3" key="1">
    <citation type="submission" date="2019-12" db="EMBL/GenBank/DDBJ databases">
        <title>Comparative genomics gives insights into the taxonomy of the Azoarcus-Aromatoleum group and reveals separate origins of nif in the plant-associated Azoarcus and non-plant-associated Aromatoleum sub-groups.</title>
        <authorList>
            <person name="Lafos M."/>
            <person name="Maluk M."/>
            <person name="Batista M."/>
            <person name="Junghare M."/>
            <person name="Carmona M."/>
            <person name="Faoro H."/>
            <person name="Cruz L.M."/>
            <person name="Battistoni F."/>
            <person name="De Souza E."/>
            <person name="Pedrosa F."/>
            <person name="Chen W.-M."/>
            <person name="Poole P.S."/>
            <person name="Dixon R.A."/>
            <person name="James E.K."/>
        </authorList>
    </citation>
    <scope>NUCLEOTIDE SEQUENCE [LARGE SCALE GENOMIC DNA]</scope>
    <source>
        <strain evidence="2 3">22Lin</strain>
    </source>
</reference>
<organism evidence="2 3">
    <name type="scientific">Aromatoleum diolicum</name>
    <dbReference type="NCBI Taxonomy" id="75796"/>
    <lineage>
        <taxon>Bacteria</taxon>
        <taxon>Pseudomonadati</taxon>
        <taxon>Pseudomonadota</taxon>
        <taxon>Betaproteobacteria</taxon>
        <taxon>Rhodocyclales</taxon>
        <taxon>Rhodocyclaceae</taxon>
        <taxon>Aromatoleum</taxon>
    </lineage>
</organism>
<keyword evidence="3" id="KW-1185">Reference proteome</keyword>
<dbReference type="Pfam" id="PF13263">
    <property type="entry name" value="PHP_C"/>
    <property type="match status" value="1"/>
</dbReference>
<dbReference type="InterPro" id="IPR003141">
    <property type="entry name" value="Pol/His_phosphatase_N"/>
</dbReference>
<protein>
    <submittedName>
        <fullName evidence="2">PHP domain-containing protein</fullName>
    </submittedName>
</protein>
<dbReference type="InterPro" id="IPR004013">
    <property type="entry name" value="PHP_dom"/>
</dbReference>
<dbReference type="Proteomes" id="UP000648984">
    <property type="component" value="Unassembled WGS sequence"/>
</dbReference>
<dbReference type="NCBIfam" id="NF038032">
    <property type="entry name" value="CehA_McbA_metalo"/>
    <property type="match status" value="1"/>
</dbReference>
<dbReference type="EMBL" id="WTVQ01000018">
    <property type="protein sequence ID" value="NMG75473.1"/>
    <property type="molecule type" value="Genomic_DNA"/>
</dbReference>
<dbReference type="RefSeq" id="WP_169260624.1">
    <property type="nucleotide sequence ID" value="NZ_WTVQ01000018.1"/>
</dbReference>
<sequence length="213" mass="23036">MWIDCHCHTKYSYDNWLEPVDLVRRAKALGLDGVCITEHYSYEASEPVEQVGRDEGLLVLRGVEIATDRGHMLAYGVEDDGWNIWGRDNYLPIAEVIAHINSLGGICVPAHPFREVGVASLLEGLLDLRGIAGVETHNGSNRESDNELAINAARHMALPALGGSDCHKTEAVGRCATKFQQPVTDMASFIAAVRAGACQGSYFPGYVGLAQAA</sequence>
<evidence type="ECO:0000259" key="1">
    <source>
        <dbReference type="SMART" id="SM00481"/>
    </source>
</evidence>
<dbReference type="InterPro" id="IPR016195">
    <property type="entry name" value="Pol/histidinol_Pase-like"/>
</dbReference>
<accession>A0ABX1QAQ5</accession>
<dbReference type="SMART" id="SM00481">
    <property type="entry name" value="POLIIIAc"/>
    <property type="match status" value="1"/>
</dbReference>
<dbReference type="CDD" id="cd07432">
    <property type="entry name" value="PHP_HisPPase"/>
    <property type="match status" value="1"/>
</dbReference>
<dbReference type="Gene3D" id="3.20.20.140">
    <property type="entry name" value="Metal-dependent hydrolases"/>
    <property type="match status" value="1"/>
</dbReference>
<name>A0ABX1QAQ5_9RHOO</name>